<sequence length="43" mass="4954">MTFQVPMLTRFMTRKSRLDTRLPVIAGGGTTHMYAVLNEEARR</sequence>
<evidence type="ECO:0000313" key="2">
    <source>
        <dbReference type="Proteomes" id="UP000243950"/>
    </source>
</evidence>
<proteinExistence type="predicted"/>
<accession>A0A1I1Y7C6</accession>
<name>A0A1I1Y7C6_PSEOC</name>
<keyword evidence="2" id="KW-1185">Reference proteome</keyword>
<dbReference type="EMBL" id="FOMO01000009">
    <property type="protein sequence ID" value="SFE14033.1"/>
    <property type="molecule type" value="Genomic_DNA"/>
</dbReference>
<gene>
    <name evidence="1" type="ORF">SAMN05216372_109148</name>
</gene>
<protein>
    <submittedName>
        <fullName evidence="1">Uncharacterized protein</fullName>
    </submittedName>
</protein>
<evidence type="ECO:0000313" key="1">
    <source>
        <dbReference type="EMBL" id="SFE14033.1"/>
    </source>
</evidence>
<organism evidence="1 2">
    <name type="scientific">Pseudomonas straminea</name>
    <dbReference type="NCBI Taxonomy" id="47882"/>
    <lineage>
        <taxon>Bacteria</taxon>
        <taxon>Pseudomonadati</taxon>
        <taxon>Pseudomonadota</taxon>
        <taxon>Gammaproteobacteria</taxon>
        <taxon>Pseudomonadales</taxon>
        <taxon>Pseudomonadaceae</taxon>
        <taxon>Phytopseudomonas</taxon>
    </lineage>
</organism>
<dbReference type="AlphaFoldDB" id="A0A1I1Y7C6"/>
<dbReference type="Proteomes" id="UP000243950">
    <property type="component" value="Unassembled WGS sequence"/>
</dbReference>
<reference evidence="2" key="1">
    <citation type="submission" date="2016-10" db="EMBL/GenBank/DDBJ databases">
        <authorList>
            <person name="Varghese N."/>
            <person name="Submissions S."/>
        </authorList>
    </citation>
    <scope>NUCLEOTIDE SEQUENCE [LARGE SCALE GENOMIC DNA]</scope>
    <source>
        <strain evidence="2">JCM 2783</strain>
    </source>
</reference>